<feature type="compositionally biased region" description="Low complexity" evidence="1">
    <location>
        <begin position="65"/>
        <end position="77"/>
    </location>
</feature>
<feature type="transmembrane region" description="Helical" evidence="2">
    <location>
        <begin position="168"/>
        <end position="190"/>
    </location>
</feature>
<dbReference type="RefSeq" id="WP_238220284.1">
    <property type="nucleotide sequence ID" value="NZ_AP025457.1"/>
</dbReference>
<sequence>MTQPPNYPGDDQGGYPQNPQDPQQGGYQQGGHPEQPQQPGYGQGGYPPPPPGGFPPPQPGPGYQPQPGQGYQPQPGQGFPPPGEYPQGPAGYGIPQYGVPQRFNLGDAVSWAWNKYTKNAASLIFSLLALALLLGVISTVLFLVYGALFGTSDDDGSYSVYVSTGTVGGALFTLVLGIVGYIAYAAYFSGLLDIADGKPVGFGSFFKPRNVGQVAVVAVITAAVIALLSFIPYVGGILGIVVSFIAVFALLGVVDRGVSAIDGFKGAFGLVQKDPGNLILAYVIAGLMMIAGGILCGVGLLVAAPVAGLLLVNAYRLISGGTVVPPTP</sequence>
<organism evidence="3 4">
    <name type="scientific">Tsukamurella pulmonis</name>
    <dbReference type="NCBI Taxonomy" id="47312"/>
    <lineage>
        <taxon>Bacteria</taxon>
        <taxon>Bacillati</taxon>
        <taxon>Actinomycetota</taxon>
        <taxon>Actinomycetes</taxon>
        <taxon>Mycobacteriales</taxon>
        <taxon>Tsukamurellaceae</taxon>
        <taxon>Tsukamurella</taxon>
    </lineage>
</organism>
<evidence type="ECO:0000313" key="3">
    <source>
        <dbReference type="EMBL" id="SDR20007.1"/>
    </source>
</evidence>
<dbReference type="Proteomes" id="UP000183053">
    <property type="component" value="Unassembled WGS sequence"/>
</dbReference>
<feature type="compositionally biased region" description="Pro residues" evidence="1">
    <location>
        <begin position="46"/>
        <end position="64"/>
    </location>
</feature>
<dbReference type="STRING" id="47312.SAMN04489765_3787"/>
<accession>A0A1H1H3G8</accession>
<evidence type="ECO:0000313" key="4">
    <source>
        <dbReference type="Proteomes" id="UP000183053"/>
    </source>
</evidence>
<name>A0A1H1H3G8_9ACTN</name>
<dbReference type="AlphaFoldDB" id="A0A1H1H3G8"/>
<protein>
    <submittedName>
        <fullName evidence="3">Uncharacterized membrane protein</fullName>
    </submittedName>
</protein>
<keyword evidence="2" id="KW-1133">Transmembrane helix</keyword>
<feature type="transmembrane region" description="Helical" evidence="2">
    <location>
        <begin position="237"/>
        <end position="258"/>
    </location>
</feature>
<dbReference type="EMBL" id="FNLF01000002">
    <property type="protein sequence ID" value="SDR20007.1"/>
    <property type="molecule type" value="Genomic_DNA"/>
</dbReference>
<keyword evidence="2" id="KW-0812">Transmembrane</keyword>
<feature type="transmembrane region" description="Helical" evidence="2">
    <location>
        <begin position="211"/>
        <end position="231"/>
    </location>
</feature>
<feature type="transmembrane region" description="Helical" evidence="2">
    <location>
        <begin position="123"/>
        <end position="148"/>
    </location>
</feature>
<feature type="region of interest" description="Disordered" evidence="1">
    <location>
        <begin position="1"/>
        <end position="91"/>
    </location>
</feature>
<evidence type="ECO:0000256" key="1">
    <source>
        <dbReference type="SAM" id="MobiDB-lite"/>
    </source>
</evidence>
<gene>
    <name evidence="3" type="ORF">SAMN04489765_3787</name>
</gene>
<feature type="compositionally biased region" description="Low complexity" evidence="1">
    <location>
        <begin position="8"/>
        <end position="40"/>
    </location>
</feature>
<feature type="transmembrane region" description="Helical" evidence="2">
    <location>
        <begin position="279"/>
        <end position="312"/>
    </location>
</feature>
<proteinExistence type="predicted"/>
<keyword evidence="2" id="KW-0472">Membrane</keyword>
<reference evidence="4" key="1">
    <citation type="submission" date="2016-10" db="EMBL/GenBank/DDBJ databases">
        <authorList>
            <person name="Varghese N."/>
            <person name="Submissions S."/>
        </authorList>
    </citation>
    <scope>NUCLEOTIDE SEQUENCE [LARGE SCALE GENOMIC DNA]</scope>
    <source>
        <strain evidence="4">DSM 44142</strain>
    </source>
</reference>
<evidence type="ECO:0000256" key="2">
    <source>
        <dbReference type="SAM" id="Phobius"/>
    </source>
</evidence>
<keyword evidence="4" id="KW-1185">Reference proteome</keyword>